<feature type="domain" description="XdhC- CoxI" evidence="1">
    <location>
        <begin position="18"/>
        <end position="81"/>
    </location>
</feature>
<dbReference type="Pfam" id="PF02625">
    <property type="entry name" value="XdhC_CoxI"/>
    <property type="match status" value="1"/>
</dbReference>
<sequence>MSNHLTHILQEWLKRKTSHEWALGVVANTEGPVYRKTGAIMLLSDRGDQLGMLSGGCLEGDILLHAQRAILKNESTRVIYDANEKGGLAWRLGIGCGGKAEIVIHPCNSANHFLELEQLHQTLSAQRPATYSLNLEHAEATISASSHASSGNSLNTTEIFNHNNSQWLRIDAQPRPHLVISGAGVDMQPIAALAAQLGWKVTLVDSRQANARQRHFPSADNVFCCPIDELPQDTLAHCDALIIANHNLNMDAQALKAAQLSSARYIGLLGPAARREKIFALAEIKESDSKAIAGPMGLALGNDLPESIALSVLAECHAVLFGSSGQPLSNHYWN</sequence>
<dbReference type="InterPro" id="IPR052698">
    <property type="entry name" value="MoCofactor_Util/Proc"/>
</dbReference>
<dbReference type="EMBL" id="JAUOPB010000005">
    <property type="protein sequence ID" value="MDO6422499.1"/>
    <property type="molecule type" value="Genomic_DNA"/>
</dbReference>
<name>A0AAW7X520_9GAMM</name>
<dbReference type="InterPro" id="IPR027051">
    <property type="entry name" value="XdhC_Rossmann_dom"/>
</dbReference>
<dbReference type="PANTHER" id="PTHR30388">
    <property type="entry name" value="ALDEHYDE OXIDOREDUCTASE MOLYBDENUM COFACTOR ASSEMBLY PROTEIN"/>
    <property type="match status" value="1"/>
</dbReference>
<accession>A0AAW7X520</accession>
<dbReference type="AlphaFoldDB" id="A0AAW7X520"/>
<dbReference type="Pfam" id="PF13478">
    <property type="entry name" value="XdhC_C"/>
    <property type="match status" value="1"/>
</dbReference>
<organism evidence="3 4">
    <name type="scientific">Saccharophagus degradans</name>
    <dbReference type="NCBI Taxonomy" id="86304"/>
    <lineage>
        <taxon>Bacteria</taxon>
        <taxon>Pseudomonadati</taxon>
        <taxon>Pseudomonadota</taxon>
        <taxon>Gammaproteobacteria</taxon>
        <taxon>Cellvibrionales</taxon>
        <taxon>Cellvibrionaceae</taxon>
        <taxon>Saccharophagus</taxon>
    </lineage>
</organism>
<gene>
    <name evidence="3" type="ORF">Q4521_08445</name>
</gene>
<evidence type="ECO:0000259" key="1">
    <source>
        <dbReference type="Pfam" id="PF02625"/>
    </source>
</evidence>
<proteinExistence type="predicted"/>
<comment type="caution">
    <text evidence="3">The sequence shown here is derived from an EMBL/GenBank/DDBJ whole genome shotgun (WGS) entry which is preliminary data.</text>
</comment>
<dbReference type="InterPro" id="IPR003777">
    <property type="entry name" value="XdhC_CoxI"/>
</dbReference>
<feature type="domain" description="XdhC Rossmann" evidence="2">
    <location>
        <begin position="178"/>
        <end position="316"/>
    </location>
</feature>
<reference evidence="3" key="1">
    <citation type="submission" date="2023-07" db="EMBL/GenBank/DDBJ databases">
        <title>Genome content predicts the carbon catabolic preferences of heterotrophic bacteria.</title>
        <authorList>
            <person name="Gralka M."/>
        </authorList>
    </citation>
    <scope>NUCLEOTIDE SEQUENCE</scope>
    <source>
        <strain evidence="3">I3M17_2</strain>
    </source>
</reference>
<dbReference type="Gene3D" id="3.40.50.720">
    <property type="entry name" value="NAD(P)-binding Rossmann-like Domain"/>
    <property type="match status" value="1"/>
</dbReference>
<evidence type="ECO:0000313" key="4">
    <source>
        <dbReference type="Proteomes" id="UP001169760"/>
    </source>
</evidence>
<evidence type="ECO:0000259" key="2">
    <source>
        <dbReference type="Pfam" id="PF13478"/>
    </source>
</evidence>
<evidence type="ECO:0000313" key="3">
    <source>
        <dbReference type="EMBL" id="MDO6422499.1"/>
    </source>
</evidence>
<dbReference type="Proteomes" id="UP001169760">
    <property type="component" value="Unassembled WGS sequence"/>
</dbReference>
<protein>
    <submittedName>
        <fullName evidence="3">XdhC family protein</fullName>
    </submittedName>
</protein>
<dbReference type="PANTHER" id="PTHR30388:SF4">
    <property type="entry name" value="MOLYBDENUM COFACTOR INSERTION CHAPERONE PAOD"/>
    <property type="match status" value="1"/>
</dbReference>
<dbReference type="RefSeq" id="WP_303492489.1">
    <property type="nucleotide sequence ID" value="NZ_JAUOPB010000005.1"/>
</dbReference>